<dbReference type="Gene3D" id="3.40.50.80">
    <property type="entry name" value="Nucleotide-binding domain of ferredoxin-NADP reductase (FNR) module"/>
    <property type="match status" value="1"/>
</dbReference>
<keyword evidence="2" id="KW-0285">Flavoprotein</keyword>
<organism evidence="7">
    <name type="scientific">Attheya septentrionalis</name>
    <dbReference type="NCBI Taxonomy" id="420275"/>
    <lineage>
        <taxon>Eukaryota</taxon>
        <taxon>Sar</taxon>
        <taxon>Stramenopiles</taxon>
        <taxon>Ochrophyta</taxon>
        <taxon>Bacillariophyta</taxon>
        <taxon>Coscinodiscophyceae</taxon>
        <taxon>Chaetocerotophycidae</taxon>
        <taxon>Chaetocerotales</taxon>
        <taxon>Attheyaceae</taxon>
        <taxon>Attheya</taxon>
    </lineage>
</organism>
<feature type="compositionally biased region" description="Low complexity" evidence="5">
    <location>
        <begin position="67"/>
        <end position="78"/>
    </location>
</feature>
<dbReference type="EMBL" id="HBHQ01021130">
    <property type="protein sequence ID" value="CAD9822416.1"/>
    <property type="molecule type" value="Transcribed_RNA"/>
</dbReference>
<sequence>MDDTRTRQCLGRTPLSRRGMTSCASIAFAVLLLSAMPPQVSGFGGVTIRPITTRPMTPALLQHSRLTSSRRNTFSTTRPKTQPFSSTSLFSSPVHANLAVSLDRPLMGPGVTNRFYHHTIGSHAAAAAAAKNSSPKLVLTGVLRPLLAVIVSDAFKAVVTAFGLAFGLSIWMGRCNMGTAEGDFQLFSWHTYRAQMAYLFKLARGKVERMGDVMKTLFSAPSQRLLSKKSSTGNGGGDGGPGVPMKIDATTKWGVCTMGYSSSDDGSIAKPIGKSSMVQYDFSLSTSNQYLPLALGQQLTLCCLDNNDKVTKANFYPLSSSNNRRTLGSFSLAVPDHSWEENETIMGADRANFIRVLKEDLKEGDEIAIQPGPQTLHYRGQYLPVTDMVYMASGPGIVPIVEQVRAVLPSGKSSVKAVSVVWINHNAHDFDVALDALEKEYFKYSKKLLVSCLVEPKWNGKKSEAPRMDQNDEINEAVPNFNPGTMAVLSGPRRFADKAKIYLISRGYPEDCICVLP</sequence>
<dbReference type="PANTHER" id="PTHR19370:SF185">
    <property type="entry name" value="NADH-CYTOCHROME B5 REDUCTASE"/>
    <property type="match status" value="1"/>
</dbReference>
<evidence type="ECO:0000256" key="6">
    <source>
        <dbReference type="SAM" id="SignalP"/>
    </source>
</evidence>
<dbReference type="InterPro" id="IPR039261">
    <property type="entry name" value="FNR_nucleotide-bd"/>
</dbReference>
<feature type="region of interest" description="Disordered" evidence="5">
    <location>
        <begin position="67"/>
        <end position="86"/>
    </location>
</feature>
<keyword evidence="3" id="KW-0274">FAD</keyword>
<evidence type="ECO:0000256" key="2">
    <source>
        <dbReference type="ARBA" id="ARBA00022630"/>
    </source>
</evidence>
<evidence type="ECO:0008006" key="8">
    <source>
        <dbReference type="Google" id="ProtNLM"/>
    </source>
</evidence>
<name>A0A7S2XRE5_9STRA</name>
<protein>
    <recommendedName>
        <fullName evidence="8">FAD-binding FR-type domain-containing protein</fullName>
    </recommendedName>
</protein>
<dbReference type="SUPFAM" id="SSF52343">
    <property type="entry name" value="Ferredoxin reductase-like, C-terminal NADP-linked domain"/>
    <property type="match status" value="1"/>
</dbReference>
<dbReference type="GO" id="GO:0071949">
    <property type="term" value="F:FAD binding"/>
    <property type="evidence" value="ECO:0007669"/>
    <property type="project" value="TreeGrafter"/>
</dbReference>
<dbReference type="GO" id="GO:0016491">
    <property type="term" value="F:oxidoreductase activity"/>
    <property type="evidence" value="ECO:0007669"/>
    <property type="project" value="UniProtKB-KW"/>
</dbReference>
<accession>A0A7S2XRE5</accession>
<reference evidence="7" key="1">
    <citation type="submission" date="2021-01" db="EMBL/GenBank/DDBJ databases">
        <authorList>
            <person name="Corre E."/>
            <person name="Pelletier E."/>
            <person name="Niang G."/>
            <person name="Scheremetjew M."/>
            <person name="Finn R."/>
            <person name="Kale V."/>
            <person name="Holt S."/>
            <person name="Cochrane G."/>
            <person name="Meng A."/>
            <person name="Brown T."/>
            <person name="Cohen L."/>
        </authorList>
    </citation>
    <scope>NUCLEOTIDE SEQUENCE</scope>
    <source>
        <strain evidence="7">CCMP2084</strain>
    </source>
</reference>
<feature type="chain" id="PRO_5030749963" description="FAD-binding FR-type domain-containing protein" evidence="6">
    <location>
        <begin position="43"/>
        <end position="517"/>
    </location>
</feature>
<evidence type="ECO:0000256" key="4">
    <source>
        <dbReference type="ARBA" id="ARBA00023002"/>
    </source>
</evidence>
<feature type="signal peptide" evidence="6">
    <location>
        <begin position="1"/>
        <end position="42"/>
    </location>
</feature>
<evidence type="ECO:0000256" key="3">
    <source>
        <dbReference type="ARBA" id="ARBA00022827"/>
    </source>
</evidence>
<proteinExistence type="predicted"/>
<keyword evidence="6" id="KW-0732">Signal</keyword>
<keyword evidence="4" id="KW-0560">Oxidoreductase</keyword>
<evidence type="ECO:0000256" key="1">
    <source>
        <dbReference type="ARBA" id="ARBA00001974"/>
    </source>
</evidence>
<gene>
    <name evidence="7" type="ORF">ASEP1449_LOCUS14250</name>
</gene>
<evidence type="ECO:0000256" key="5">
    <source>
        <dbReference type="SAM" id="MobiDB-lite"/>
    </source>
</evidence>
<comment type="cofactor">
    <cofactor evidence="1">
        <name>FAD</name>
        <dbReference type="ChEBI" id="CHEBI:57692"/>
    </cofactor>
</comment>
<dbReference type="PANTHER" id="PTHR19370">
    <property type="entry name" value="NADH-CYTOCHROME B5 REDUCTASE"/>
    <property type="match status" value="1"/>
</dbReference>
<dbReference type="AlphaFoldDB" id="A0A7S2XRE5"/>
<dbReference type="InterPro" id="IPR001834">
    <property type="entry name" value="CBR-like"/>
</dbReference>
<evidence type="ECO:0000313" key="7">
    <source>
        <dbReference type="EMBL" id="CAD9822416.1"/>
    </source>
</evidence>